<protein>
    <submittedName>
        <fullName evidence="1">SPP1 family predicted phage head-tail adaptor</fullName>
    </submittedName>
</protein>
<dbReference type="Pfam" id="PF05521">
    <property type="entry name" value="Phage_HCP"/>
    <property type="match status" value="1"/>
</dbReference>
<reference evidence="1 2" key="1">
    <citation type="submission" date="2020-08" db="EMBL/GenBank/DDBJ databases">
        <title>Genomic Encyclopedia of Type Strains, Phase IV (KMG-IV): sequencing the most valuable type-strain genomes for metagenomic binning, comparative biology and taxonomic classification.</title>
        <authorList>
            <person name="Goeker M."/>
        </authorList>
    </citation>
    <scope>NUCLEOTIDE SEQUENCE [LARGE SCALE GENOMIC DNA]</scope>
    <source>
        <strain evidence="1 2">DSM 103570</strain>
    </source>
</reference>
<dbReference type="EMBL" id="JACIEM010000001">
    <property type="protein sequence ID" value="MBB4001590.1"/>
    <property type="molecule type" value="Genomic_DNA"/>
</dbReference>
<dbReference type="InterPro" id="IPR038666">
    <property type="entry name" value="SSP1_head-tail_sf"/>
</dbReference>
<dbReference type="NCBIfam" id="TIGR01563">
    <property type="entry name" value="gp16_SPP1"/>
    <property type="match status" value="1"/>
</dbReference>
<dbReference type="Gene3D" id="2.40.10.270">
    <property type="entry name" value="Bacteriophage SPP1 head-tail adaptor protein"/>
    <property type="match status" value="1"/>
</dbReference>
<sequence length="111" mass="12711">MKPLNIGKMDRRITLERFTETRDAFNEPVQTWAPLATVWASKEDIRDGERWSAQEVGAEVTTRFRVRWSSVTADLNPKDRVQFGGRTYDIVAVKEIGRREGQEITASARAD</sequence>
<dbReference type="RefSeq" id="WP_210291984.1">
    <property type="nucleotide sequence ID" value="NZ_JAAAMM010000001.1"/>
</dbReference>
<accession>A0A7W6MN56</accession>
<organism evidence="1 2">
    <name type="scientific">Aurantimonas endophytica</name>
    <dbReference type="NCBI Taxonomy" id="1522175"/>
    <lineage>
        <taxon>Bacteria</taxon>
        <taxon>Pseudomonadati</taxon>
        <taxon>Pseudomonadota</taxon>
        <taxon>Alphaproteobacteria</taxon>
        <taxon>Hyphomicrobiales</taxon>
        <taxon>Aurantimonadaceae</taxon>
        <taxon>Aurantimonas</taxon>
    </lineage>
</organism>
<keyword evidence="2" id="KW-1185">Reference proteome</keyword>
<name>A0A7W6MN56_9HYPH</name>
<evidence type="ECO:0000313" key="2">
    <source>
        <dbReference type="Proteomes" id="UP000588647"/>
    </source>
</evidence>
<comment type="caution">
    <text evidence="1">The sequence shown here is derived from an EMBL/GenBank/DDBJ whole genome shotgun (WGS) entry which is preliminary data.</text>
</comment>
<proteinExistence type="predicted"/>
<gene>
    <name evidence="1" type="ORF">GGR03_000637</name>
</gene>
<dbReference type="AlphaFoldDB" id="A0A7W6MN56"/>
<dbReference type="InterPro" id="IPR008767">
    <property type="entry name" value="Phage_SPP1_head-tail_adaptor"/>
</dbReference>
<evidence type="ECO:0000313" key="1">
    <source>
        <dbReference type="EMBL" id="MBB4001590.1"/>
    </source>
</evidence>
<dbReference type="Proteomes" id="UP000588647">
    <property type="component" value="Unassembled WGS sequence"/>
</dbReference>